<sequence length="552" mass="59657">MTSSPSSSSSTFPPQPYLSLSAQKKATQHSLIPQEWRLPTEKYQNLSNVMEVPLSCGLLNETEYQITSNYDATALLGLLKNGVFTAEQVTIAFCKRAAIAHQLTNCLTEIFFSAAIERAKILDLQYASSKSTGKPLPPLFGLPISLKDSFDVAGYDTSTGLGCCVNAPALENSALAAMLLDLGAILYCKTNLPQSIMTGDSHNNIFGRTLNPRNKSLTAGGSSGGEGALLALRGSILGIGTDIGGSIRVPAVCNGIYGFRPSVGLIPHGGVRDLTPPGTDGVKSTVGPMATSLRDCELLLKSILQADTWKYDSTAISIPWLDVKPAHKLRVGVAQNDGVFTPSPPVQRGFKQVVESLSGNNVLDIIAIDLPDVTSIYQDFISYMTLSGSDHYLEQFERTGEPAIPSLAKTGLLSAPGTTLQGFFELNDRRVQIAKIYLKLFRDNDLDVILMPPAVHTAIPLDCWSRVAYTCLWNYLDYPAIVVPVDQVQDTDLADDLSNAKFGPDDEQIYELYTGPEQYKDAPVCVQLVGYRHKDEALLKAAAMLDSIIKKA</sequence>
<evidence type="ECO:0000313" key="6">
    <source>
        <dbReference type="EMBL" id="KAF7916181.1"/>
    </source>
</evidence>
<dbReference type="PANTHER" id="PTHR46072:SF3">
    <property type="entry name" value="AMIDASE"/>
    <property type="match status" value="1"/>
</dbReference>
<dbReference type="PANTHER" id="PTHR46072">
    <property type="entry name" value="AMIDASE-RELATED-RELATED"/>
    <property type="match status" value="1"/>
</dbReference>
<comment type="similarity">
    <text evidence="2">Belongs to the amidase family.</text>
</comment>
<dbReference type="GeneID" id="62237537"/>
<dbReference type="InterPro" id="IPR020556">
    <property type="entry name" value="Amidase_CS"/>
</dbReference>
<evidence type="ECO:0000256" key="1">
    <source>
        <dbReference type="ARBA" id="ARBA00001311"/>
    </source>
</evidence>
<protein>
    <recommendedName>
        <fullName evidence="3">amidase</fullName>
        <ecNumber evidence="3">3.5.1.4</ecNumber>
    </recommendedName>
</protein>
<dbReference type="PROSITE" id="PS00571">
    <property type="entry name" value="AMIDASES"/>
    <property type="match status" value="1"/>
</dbReference>
<evidence type="ECO:0000256" key="2">
    <source>
        <dbReference type="ARBA" id="ARBA00009199"/>
    </source>
</evidence>
<evidence type="ECO:0000256" key="4">
    <source>
        <dbReference type="ARBA" id="ARBA00022801"/>
    </source>
</evidence>
<feature type="domain" description="Amidase" evidence="5">
    <location>
        <begin position="89"/>
        <end position="539"/>
    </location>
</feature>
<evidence type="ECO:0000256" key="3">
    <source>
        <dbReference type="ARBA" id="ARBA00012922"/>
    </source>
</evidence>
<keyword evidence="7" id="KW-1185">Reference proteome</keyword>
<dbReference type="Gene3D" id="3.90.1300.10">
    <property type="entry name" value="Amidase signature (AS) domain"/>
    <property type="match status" value="1"/>
</dbReference>
<proteinExistence type="inferred from homology"/>
<organism evidence="6 7">
    <name type="scientific">Botrytis deweyae</name>
    <dbReference type="NCBI Taxonomy" id="2478750"/>
    <lineage>
        <taxon>Eukaryota</taxon>
        <taxon>Fungi</taxon>
        <taxon>Dikarya</taxon>
        <taxon>Ascomycota</taxon>
        <taxon>Pezizomycotina</taxon>
        <taxon>Leotiomycetes</taxon>
        <taxon>Helotiales</taxon>
        <taxon>Sclerotiniaceae</taxon>
        <taxon>Botrytis</taxon>
    </lineage>
</organism>
<evidence type="ECO:0000313" key="7">
    <source>
        <dbReference type="Proteomes" id="UP000783213"/>
    </source>
</evidence>
<accession>A0ABQ7I7L8</accession>
<keyword evidence="4" id="KW-0378">Hydrolase</keyword>
<dbReference type="RefSeq" id="XP_038805213.1">
    <property type="nucleotide sequence ID" value="XM_038958388.1"/>
</dbReference>
<comment type="catalytic activity">
    <reaction evidence="1">
        <text>a monocarboxylic acid amide + H2O = a monocarboxylate + NH4(+)</text>
        <dbReference type="Rhea" id="RHEA:12020"/>
        <dbReference type="ChEBI" id="CHEBI:15377"/>
        <dbReference type="ChEBI" id="CHEBI:28938"/>
        <dbReference type="ChEBI" id="CHEBI:35757"/>
        <dbReference type="ChEBI" id="CHEBI:83628"/>
        <dbReference type="EC" id="3.5.1.4"/>
    </reaction>
</comment>
<name>A0ABQ7I7L8_9HELO</name>
<gene>
    <name evidence="6" type="ORF">EAE98_010766</name>
</gene>
<evidence type="ECO:0000259" key="5">
    <source>
        <dbReference type="Pfam" id="PF01425"/>
    </source>
</evidence>
<dbReference type="EMBL" id="RCSX01000040">
    <property type="protein sequence ID" value="KAF7916181.1"/>
    <property type="molecule type" value="Genomic_DNA"/>
</dbReference>
<dbReference type="Proteomes" id="UP000783213">
    <property type="component" value="Unassembled WGS sequence"/>
</dbReference>
<dbReference type="Pfam" id="PF01425">
    <property type="entry name" value="Amidase"/>
    <property type="match status" value="1"/>
</dbReference>
<dbReference type="InterPro" id="IPR023631">
    <property type="entry name" value="Amidase_dom"/>
</dbReference>
<reference evidence="6 7" key="1">
    <citation type="journal article" date="2020" name="Genome Biol. Evol.">
        <title>Comparative genomics of Sclerotiniaceae.</title>
        <authorList>
            <person name="Valero Jimenez C.A."/>
            <person name="Steentjes M."/>
            <person name="Scholten O.E."/>
            <person name="Van Kan J.A.L."/>
        </authorList>
    </citation>
    <scope>NUCLEOTIDE SEQUENCE [LARGE SCALE GENOMIC DNA]</scope>
    <source>
        <strain evidence="6 7">B1</strain>
    </source>
</reference>
<dbReference type="SUPFAM" id="SSF75304">
    <property type="entry name" value="Amidase signature (AS) enzymes"/>
    <property type="match status" value="1"/>
</dbReference>
<dbReference type="InterPro" id="IPR036928">
    <property type="entry name" value="AS_sf"/>
</dbReference>
<dbReference type="EC" id="3.5.1.4" evidence="3"/>
<comment type="caution">
    <text evidence="6">The sequence shown here is derived from an EMBL/GenBank/DDBJ whole genome shotgun (WGS) entry which is preliminary data.</text>
</comment>
<dbReference type="PIRSF" id="PIRSF001221">
    <property type="entry name" value="Amidase_fungi"/>
    <property type="match status" value="1"/>
</dbReference>